<dbReference type="Pfam" id="PF02518">
    <property type="entry name" value="HATPase_c"/>
    <property type="match status" value="1"/>
</dbReference>
<evidence type="ECO:0000256" key="12">
    <source>
        <dbReference type="ARBA" id="ARBA00023125"/>
    </source>
</evidence>
<dbReference type="AlphaFoldDB" id="A0A7C3PJU2"/>
<dbReference type="SUPFAM" id="SSF55785">
    <property type="entry name" value="PYP-like sensor domain (PAS domain)"/>
    <property type="match status" value="1"/>
</dbReference>
<dbReference type="InterPro" id="IPR035965">
    <property type="entry name" value="PAS-like_dom_sf"/>
</dbReference>
<evidence type="ECO:0000259" key="21">
    <source>
        <dbReference type="PROSITE" id="PS50113"/>
    </source>
</evidence>
<dbReference type="CDD" id="cd16922">
    <property type="entry name" value="HATPase_EvgS-ArcB-TorS-like"/>
    <property type="match status" value="1"/>
</dbReference>
<keyword evidence="10" id="KW-0902">Two-component regulatory system</keyword>
<comment type="caution">
    <text evidence="22">The sequence shown here is derived from an EMBL/GenBank/DDBJ whole genome shotgun (WGS) entry which is preliminary data.</text>
</comment>
<dbReference type="CDD" id="cd17574">
    <property type="entry name" value="REC_OmpR"/>
    <property type="match status" value="1"/>
</dbReference>
<dbReference type="InterPro" id="IPR036890">
    <property type="entry name" value="HATPase_C_sf"/>
</dbReference>
<evidence type="ECO:0000256" key="5">
    <source>
        <dbReference type="ARBA" id="ARBA00022553"/>
    </source>
</evidence>
<dbReference type="InterPro" id="IPR036097">
    <property type="entry name" value="HisK_dim/P_sf"/>
</dbReference>
<keyword evidence="8 22" id="KW-0418">Kinase</keyword>
<dbReference type="InterPro" id="IPR013655">
    <property type="entry name" value="PAS_fold_3"/>
</dbReference>
<dbReference type="GO" id="GO:0005524">
    <property type="term" value="F:ATP binding"/>
    <property type="evidence" value="ECO:0007669"/>
    <property type="project" value="UniProtKB-KW"/>
</dbReference>
<dbReference type="Gene3D" id="3.40.50.2300">
    <property type="match status" value="1"/>
</dbReference>
<dbReference type="PROSITE" id="PS50109">
    <property type="entry name" value="HIS_KIN"/>
    <property type="match status" value="1"/>
</dbReference>
<evidence type="ECO:0000256" key="2">
    <source>
        <dbReference type="ARBA" id="ARBA00004370"/>
    </source>
</evidence>
<reference evidence="22" key="1">
    <citation type="journal article" date="2020" name="mSystems">
        <title>Genome- and Community-Level Interaction Insights into Carbon Utilization and Element Cycling Functions of Hydrothermarchaeota in Hydrothermal Sediment.</title>
        <authorList>
            <person name="Zhou Z."/>
            <person name="Liu Y."/>
            <person name="Xu W."/>
            <person name="Pan J."/>
            <person name="Luo Z.H."/>
            <person name="Li M."/>
        </authorList>
    </citation>
    <scope>NUCLEOTIDE SEQUENCE [LARGE SCALE GENOMIC DNA]</scope>
    <source>
        <strain evidence="22">SpSt-418</strain>
    </source>
</reference>
<dbReference type="SUPFAM" id="SSF55874">
    <property type="entry name" value="ATPase domain of HSP90 chaperone/DNA topoisomerase II/histidine kinase"/>
    <property type="match status" value="1"/>
</dbReference>
<dbReference type="CDD" id="cd00082">
    <property type="entry name" value="HisKA"/>
    <property type="match status" value="1"/>
</dbReference>
<dbReference type="CDD" id="cd00130">
    <property type="entry name" value="PAS"/>
    <property type="match status" value="1"/>
</dbReference>
<dbReference type="EC" id="2.7.13.3" evidence="4"/>
<accession>A0A7C3PJU2</accession>
<dbReference type="InterPro" id="IPR004358">
    <property type="entry name" value="Sig_transdc_His_kin-like_C"/>
</dbReference>
<dbReference type="PROSITE" id="PS50113">
    <property type="entry name" value="PAC"/>
    <property type="match status" value="1"/>
</dbReference>
<evidence type="ECO:0000313" key="22">
    <source>
        <dbReference type="EMBL" id="HFN01676.1"/>
    </source>
</evidence>
<keyword evidence="12" id="KW-0238">DNA-binding</keyword>
<dbReference type="Pfam" id="PF00512">
    <property type="entry name" value="HisKA"/>
    <property type="match status" value="1"/>
</dbReference>
<organism evidence="22">
    <name type="scientific">Oscillatoriales cyanobacterium SpSt-418</name>
    <dbReference type="NCBI Taxonomy" id="2282169"/>
    <lineage>
        <taxon>Bacteria</taxon>
        <taxon>Bacillati</taxon>
        <taxon>Cyanobacteriota</taxon>
        <taxon>Cyanophyceae</taxon>
        <taxon>Oscillatoriophycideae</taxon>
        <taxon>Oscillatoriales</taxon>
    </lineage>
</organism>
<keyword evidence="13" id="KW-0472">Membrane</keyword>
<dbReference type="PANTHER" id="PTHR43047">
    <property type="entry name" value="TWO-COMPONENT HISTIDINE PROTEIN KINASE"/>
    <property type="match status" value="1"/>
</dbReference>
<evidence type="ECO:0000256" key="14">
    <source>
        <dbReference type="ARBA" id="ARBA00023163"/>
    </source>
</evidence>
<keyword evidence="6" id="KW-0808">Transferase</keyword>
<evidence type="ECO:0000259" key="19">
    <source>
        <dbReference type="PROSITE" id="PS50110"/>
    </source>
</evidence>
<dbReference type="InterPro" id="IPR001610">
    <property type="entry name" value="PAC"/>
</dbReference>
<dbReference type="Gene3D" id="3.30.450.20">
    <property type="entry name" value="PAS domain"/>
    <property type="match status" value="1"/>
</dbReference>
<dbReference type="GO" id="GO:0000155">
    <property type="term" value="F:phosphorelay sensor kinase activity"/>
    <property type="evidence" value="ECO:0007669"/>
    <property type="project" value="InterPro"/>
</dbReference>
<dbReference type="FunFam" id="3.30.565.10:FF:000010">
    <property type="entry name" value="Sensor histidine kinase RcsC"/>
    <property type="match status" value="1"/>
</dbReference>
<feature type="domain" description="PAS" evidence="20">
    <location>
        <begin position="198"/>
        <end position="235"/>
    </location>
</feature>
<evidence type="ECO:0000256" key="13">
    <source>
        <dbReference type="ARBA" id="ARBA00023136"/>
    </source>
</evidence>
<dbReference type="EMBL" id="DSRU01000434">
    <property type="protein sequence ID" value="HFN01676.1"/>
    <property type="molecule type" value="Genomic_DNA"/>
</dbReference>
<comment type="catalytic activity">
    <reaction evidence="1">
        <text>ATP + protein L-histidine = ADP + protein N-phospho-L-histidine.</text>
        <dbReference type="EC" id="2.7.13.3"/>
    </reaction>
</comment>
<dbReference type="PANTHER" id="PTHR43047:SF72">
    <property type="entry name" value="OSMOSENSING HISTIDINE PROTEIN KINASE SLN1"/>
    <property type="match status" value="1"/>
</dbReference>
<evidence type="ECO:0000256" key="9">
    <source>
        <dbReference type="ARBA" id="ARBA00022840"/>
    </source>
</evidence>
<dbReference type="Gene3D" id="1.10.287.130">
    <property type="match status" value="1"/>
</dbReference>
<dbReference type="SMART" id="SM00065">
    <property type="entry name" value="GAF"/>
    <property type="match status" value="1"/>
</dbReference>
<dbReference type="Pfam" id="PF08447">
    <property type="entry name" value="PAS_3"/>
    <property type="match status" value="1"/>
</dbReference>
<dbReference type="SMART" id="SM00086">
    <property type="entry name" value="PAC"/>
    <property type="match status" value="1"/>
</dbReference>
<feature type="domain" description="PAC" evidence="21">
    <location>
        <begin position="274"/>
        <end position="326"/>
    </location>
</feature>
<dbReference type="Pfam" id="PF00072">
    <property type="entry name" value="Response_reg"/>
    <property type="match status" value="1"/>
</dbReference>
<dbReference type="GO" id="GO:0003677">
    <property type="term" value="F:DNA binding"/>
    <property type="evidence" value="ECO:0007669"/>
    <property type="project" value="UniProtKB-KW"/>
</dbReference>
<keyword evidence="9" id="KW-0067">ATP-binding</keyword>
<comment type="similarity">
    <text evidence="3">In the N-terminal section; belongs to the phytochrome family.</text>
</comment>
<comment type="subcellular location">
    <subcellularLocation>
        <location evidence="2">Membrane</location>
    </subcellularLocation>
</comment>
<keyword evidence="15" id="KW-0131">Cell cycle</keyword>
<evidence type="ECO:0000256" key="10">
    <source>
        <dbReference type="ARBA" id="ARBA00023012"/>
    </source>
</evidence>
<sequence>MGFLWQQPAQTDAELVDVMNTVGKQIGQFIKRKQTEETLQAIAQSLAATTGHSFFQALVQQLSTALHVECAMVGRILDGECDRVQTVAIYQSDRFLNPFEYELRHTPCEQVFGHSLCYYPNQVQTRFPQDPWLKDMEAESYMGIPLASSTGEPLGLLAIVGRRELDDPMLAQSMLQIFAARAAAELEREQTTIALHATEEKFRSIFENAIEGIYQTTLSGEYLSANPALAKIYGYDSPAELIAALSGSIHSKLYMDLNRRAEFISLMASHDEVLDFESRVYRRDGRVIWISENARLVKDAEGNPLYYEGMVKDISDRKQAAEELFKAKEAAEAANQAKSQFLANMSHELRTPLNAIIGYSEMLEEEMEELGEPDFVTDLQKIHSAGKHLLGLINDILDISKIEAGKMDLFLETFDVAALIREVEATIQPLVKKNDNRLIVDCPADIGALYADLTKVRQVLLNLLSNASKFTQGGTIALRVERVECRPEAESHGGQAAITFSVSDTGIGMTEEQQLRLFQPFTQADTSTTRRYGGTGLGLAISRHFCRMMQGDITLISEYGKGSTFKVSLPLRSPTQADPATAPGGISSGWSALRSTPVSELARSLSLPDRQMILILVIDDDPNVRDLMARYLQQEGFQVETASNGQEGLHLAKQLRPNAITLDVMMPKMDGWEVLSLLKADPDVADIPVILLTIVDSQDRGYTLGAIDYLTKPFDYKQLASLLQQFSF</sequence>
<evidence type="ECO:0000256" key="7">
    <source>
        <dbReference type="ARBA" id="ARBA00022741"/>
    </source>
</evidence>
<dbReference type="SUPFAM" id="SSF47384">
    <property type="entry name" value="Homodimeric domain of signal transducing histidine kinase"/>
    <property type="match status" value="1"/>
</dbReference>
<dbReference type="SMART" id="SM00448">
    <property type="entry name" value="REC"/>
    <property type="match status" value="1"/>
</dbReference>
<keyword evidence="7" id="KW-0547">Nucleotide-binding</keyword>
<dbReference type="PROSITE" id="PS50112">
    <property type="entry name" value="PAS"/>
    <property type="match status" value="1"/>
</dbReference>
<dbReference type="InterPro" id="IPR001789">
    <property type="entry name" value="Sig_transdc_resp-reg_receiver"/>
</dbReference>
<evidence type="ECO:0000259" key="20">
    <source>
        <dbReference type="PROSITE" id="PS50112"/>
    </source>
</evidence>
<dbReference type="GO" id="GO:0009927">
    <property type="term" value="F:histidine phosphotransfer kinase activity"/>
    <property type="evidence" value="ECO:0007669"/>
    <property type="project" value="TreeGrafter"/>
</dbReference>
<name>A0A7C3PJU2_9CYAN</name>
<evidence type="ECO:0000256" key="8">
    <source>
        <dbReference type="ARBA" id="ARBA00022777"/>
    </source>
</evidence>
<dbReference type="NCBIfam" id="TIGR00229">
    <property type="entry name" value="sensory_box"/>
    <property type="match status" value="1"/>
</dbReference>
<feature type="domain" description="Histidine kinase" evidence="18">
    <location>
        <begin position="344"/>
        <end position="573"/>
    </location>
</feature>
<dbReference type="Gene3D" id="3.30.450.40">
    <property type="match status" value="1"/>
</dbReference>
<dbReference type="InterPro" id="IPR003018">
    <property type="entry name" value="GAF"/>
</dbReference>
<feature type="domain" description="Response regulatory" evidence="19">
    <location>
        <begin position="614"/>
        <end position="727"/>
    </location>
</feature>
<keyword evidence="11" id="KW-0805">Transcription regulation</keyword>
<dbReference type="FunFam" id="3.40.50.2300:FF:000001">
    <property type="entry name" value="DNA-binding response regulator PhoB"/>
    <property type="match status" value="1"/>
</dbReference>
<dbReference type="Gene3D" id="3.30.565.10">
    <property type="entry name" value="Histidine kinase-like ATPase, C-terminal domain"/>
    <property type="match status" value="1"/>
</dbReference>
<feature type="modified residue" description="4-aspartylphosphate" evidence="17">
    <location>
        <position position="663"/>
    </location>
</feature>
<dbReference type="Pfam" id="PF01590">
    <property type="entry name" value="GAF"/>
    <property type="match status" value="1"/>
</dbReference>
<keyword evidence="14" id="KW-0804">Transcription</keyword>
<evidence type="ECO:0000256" key="1">
    <source>
        <dbReference type="ARBA" id="ARBA00000085"/>
    </source>
</evidence>
<dbReference type="InterPro" id="IPR003594">
    <property type="entry name" value="HATPase_dom"/>
</dbReference>
<dbReference type="InterPro" id="IPR011006">
    <property type="entry name" value="CheY-like_superfamily"/>
</dbReference>
<dbReference type="InterPro" id="IPR005467">
    <property type="entry name" value="His_kinase_dom"/>
</dbReference>
<evidence type="ECO:0000256" key="17">
    <source>
        <dbReference type="PROSITE-ProRule" id="PRU00169"/>
    </source>
</evidence>
<dbReference type="InterPro" id="IPR029016">
    <property type="entry name" value="GAF-like_dom_sf"/>
</dbReference>
<evidence type="ECO:0000256" key="4">
    <source>
        <dbReference type="ARBA" id="ARBA00012438"/>
    </source>
</evidence>
<dbReference type="SMART" id="SM00387">
    <property type="entry name" value="HATPase_c"/>
    <property type="match status" value="1"/>
</dbReference>
<dbReference type="InterPro" id="IPR000700">
    <property type="entry name" value="PAS-assoc_C"/>
</dbReference>
<dbReference type="SUPFAM" id="SSF55781">
    <property type="entry name" value="GAF domain-like"/>
    <property type="match status" value="1"/>
</dbReference>
<dbReference type="InterPro" id="IPR003661">
    <property type="entry name" value="HisK_dim/P_dom"/>
</dbReference>
<evidence type="ECO:0000256" key="3">
    <source>
        <dbReference type="ARBA" id="ARBA00006402"/>
    </source>
</evidence>
<dbReference type="PROSITE" id="PS50110">
    <property type="entry name" value="RESPONSE_REGULATORY"/>
    <property type="match status" value="1"/>
</dbReference>
<dbReference type="InterPro" id="IPR000014">
    <property type="entry name" value="PAS"/>
</dbReference>
<dbReference type="GO" id="GO:0005886">
    <property type="term" value="C:plasma membrane"/>
    <property type="evidence" value="ECO:0007669"/>
    <property type="project" value="TreeGrafter"/>
</dbReference>
<protein>
    <recommendedName>
        <fullName evidence="16">Circadian input-output histidine kinase CikA</fullName>
        <ecNumber evidence="4">2.7.13.3</ecNumber>
    </recommendedName>
</protein>
<evidence type="ECO:0000256" key="16">
    <source>
        <dbReference type="ARBA" id="ARBA00074306"/>
    </source>
</evidence>
<dbReference type="FunFam" id="1.10.287.130:FF:000038">
    <property type="entry name" value="Sensory transduction histidine kinase"/>
    <property type="match status" value="1"/>
</dbReference>
<keyword evidence="5 17" id="KW-0597">Phosphoprotein</keyword>
<evidence type="ECO:0000256" key="15">
    <source>
        <dbReference type="ARBA" id="ARBA00023306"/>
    </source>
</evidence>
<evidence type="ECO:0000256" key="11">
    <source>
        <dbReference type="ARBA" id="ARBA00023015"/>
    </source>
</evidence>
<evidence type="ECO:0000259" key="18">
    <source>
        <dbReference type="PROSITE" id="PS50109"/>
    </source>
</evidence>
<dbReference type="PRINTS" id="PR00344">
    <property type="entry name" value="BCTRLSENSOR"/>
</dbReference>
<dbReference type="SUPFAM" id="SSF52172">
    <property type="entry name" value="CheY-like"/>
    <property type="match status" value="1"/>
</dbReference>
<evidence type="ECO:0000256" key="6">
    <source>
        <dbReference type="ARBA" id="ARBA00022679"/>
    </source>
</evidence>
<gene>
    <name evidence="22" type="ORF">ENR64_28825</name>
</gene>
<proteinExistence type="inferred from homology"/>
<dbReference type="SMART" id="SM00388">
    <property type="entry name" value="HisKA"/>
    <property type="match status" value="1"/>
</dbReference>